<accession>A0A6J6J8Y2</accession>
<evidence type="ECO:0000313" key="2">
    <source>
        <dbReference type="EMBL" id="CAB4633482.1"/>
    </source>
</evidence>
<feature type="compositionally biased region" description="Low complexity" evidence="1">
    <location>
        <begin position="78"/>
        <end position="89"/>
    </location>
</feature>
<dbReference type="EMBL" id="CAEZVJ010000109">
    <property type="protein sequence ID" value="CAB4633482.1"/>
    <property type="molecule type" value="Genomic_DNA"/>
</dbReference>
<dbReference type="AlphaFoldDB" id="A0A6J6J8Y2"/>
<proteinExistence type="predicted"/>
<name>A0A6J6J8Y2_9ZZZZ</name>
<feature type="region of interest" description="Disordered" evidence="1">
    <location>
        <begin position="44"/>
        <end position="103"/>
    </location>
</feature>
<gene>
    <name evidence="2" type="ORF">UFOPK1961_00917</name>
</gene>
<sequence length="103" mass="11084">MVVSTYDVVKQTRIENSAGDGTHLIERRGESNSTVTAHTAISRLHADGSGERGGLTNRTAGVRTERKRRLESADSRCRAATRAARNASSVPRIAGDSISRMFG</sequence>
<protein>
    <submittedName>
        <fullName evidence="2">Unannotated protein</fullName>
    </submittedName>
</protein>
<evidence type="ECO:0000256" key="1">
    <source>
        <dbReference type="SAM" id="MobiDB-lite"/>
    </source>
</evidence>
<feature type="compositionally biased region" description="Basic and acidic residues" evidence="1">
    <location>
        <begin position="68"/>
        <end position="77"/>
    </location>
</feature>
<reference evidence="2" key="1">
    <citation type="submission" date="2020-05" db="EMBL/GenBank/DDBJ databases">
        <authorList>
            <person name="Chiriac C."/>
            <person name="Salcher M."/>
            <person name="Ghai R."/>
            <person name="Kavagutti S V."/>
        </authorList>
    </citation>
    <scope>NUCLEOTIDE SEQUENCE</scope>
</reference>
<organism evidence="2">
    <name type="scientific">freshwater metagenome</name>
    <dbReference type="NCBI Taxonomy" id="449393"/>
    <lineage>
        <taxon>unclassified sequences</taxon>
        <taxon>metagenomes</taxon>
        <taxon>ecological metagenomes</taxon>
    </lineage>
</organism>